<proteinExistence type="predicted"/>
<organism evidence="2 3">
    <name type="scientific">Deinococcus xianganensis</name>
    <dbReference type="NCBI Taxonomy" id="1507289"/>
    <lineage>
        <taxon>Bacteria</taxon>
        <taxon>Thermotogati</taxon>
        <taxon>Deinococcota</taxon>
        <taxon>Deinococci</taxon>
        <taxon>Deinococcales</taxon>
        <taxon>Deinococcaceae</taxon>
        <taxon>Deinococcus</taxon>
    </lineage>
</organism>
<sequence length="50" mass="5093">MSNLKRLIAAAATVLLLGAPALASEEPPPSPKAGDGCIRTILGQVFCMAK</sequence>
<feature type="signal peptide" evidence="1">
    <location>
        <begin position="1"/>
        <end position="23"/>
    </location>
</feature>
<evidence type="ECO:0000313" key="3">
    <source>
        <dbReference type="Proteomes" id="UP000430519"/>
    </source>
</evidence>
<protein>
    <submittedName>
        <fullName evidence="2">Uncharacterized protein</fullName>
    </submittedName>
</protein>
<keyword evidence="3" id="KW-1185">Reference proteome</keyword>
<dbReference type="EMBL" id="WVHK01000012">
    <property type="protein sequence ID" value="MXV19005.1"/>
    <property type="molecule type" value="Genomic_DNA"/>
</dbReference>
<accession>A0A6I4YN47</accession>
<comment type="caution">
    <text evidence="2">The sequence shown here is derived from an EMBL/GenBank/DDBJ whole genome shotgun (WGS) entry which is preliminary data.</text>
</comment>
<evidence type="ECO:0000256" key="1">
    <source>
        <dbReference type="SAM" id="SignalP"/>
    </source>
</evidence>
<gene>
    <name evidence="2" type="ORF">GLX28_05045</name>
</gene>
<dbReference type="RefSeq" id="WP_160977342.1">
    <property type="nucleotide sequence ID" value="NZ_WVHK01000012.1"/>
</dbReference>
<keyword evidence="1" id="KW-0732">Signal</keyword>
<evidence type="ECO:0000313" key="2">
    <source>
        <dbReference type="EMBL" id="MXV19005.1"/>
    </source>
</evidence>
<reference evidence="2 3" key="1">
    <citation type="submission" date="2019-11" db="EMBL/GenBank/DDBJ databases">
        <title>Genome sequence of Deinococcus xianganensis Y35, AI-2 producing algicidal bacterium, isolated from lake water.</title>
        <authorList>
            <person name="Li Y."/>
        </authorList>
    </citation>
    <scope>NUCLEOTIDE SEQUENCE [LARGE SCALE GENOMIC DNA]</scope>
    <source>
        <strain evidence="2 3">Y35</strain>
    </source>
</reference>
<feature type="chain" id="PRO_5026337954" evidence="1">
    <location>
        <begin position="24"/>
        <end position="50"/>
    </location>
</feature>
<dbReference type="Proteomes" id="UP000430519">
    <property type="component" value="Unassembled WGS sequence"/>
</dbReference>
<dbReference type="AlphaFoldDB" id="A0A6I4YN47"/>
<name>A0A6I4YN47_9DEIO</name>